<feature type="domain" description="PAS" evidence="1">
    <location>
        <begin position="535"/>
        <end position="605"/>
    </location>
</feature>
<dbReference type="Gene3D" id="3.30.70.270">
    <property type="match status" value="1"/>
</dbReference>
<dbReference type="Pfam" id="PF13426">
    <property type="entry name" value="PAS_9"/>
    <property type="match status" value="1"/>
</dbReference>
<dbReference type="SMART" id="SM00091">
    <property type="entry name" value="PAS"/>
    <property type="match status" value="6"/>
</dbReference>
<feature type="domain" description="GGDEF" evidence="4">
    <location>
        <begin position="966"/>
        <end position="1107"/>
    </location>
</feature>
<dbReference type="PROSITE" id="PS50113">
    <property type="entry name" value="PAC"/>
    <property type="match status" value="1"/>
</dbReference>
<sequence length="1373" mass="153654">MTIHLDRIDDFVTPNLDPARLLRGLLAACDHGVVLGDADTLHMINGATWAVLGIDRPNAALDPKGLDFSTLLNIAVVLGAFPQGAVDRLLEAYRNLCTDGTGFSIEVVLETDKIIAFAGTALPDGLFSIALHDVTEGHGRDDKLETALTQASLAKTALDHLTNAVSIKNARQEYIFVNDAFCRLHGTEPAALLGKTGKAQPHTKPNAVTINAEKRLLETGEPREFTQTLDGPDGQPLFLNTSKTLMKTGNGDALILTVHNNITPLKLKESALSKALQKAELSEQVLEQLKTPVIVRDETHTCIMMNQAYADYFEIDRAALIGRQGYDFLPTALAERMREFDQNVLTTGKTREDENTYLRGQGEQLTTVTRKGLALVAGHKPFVVTSVSDITRYKRQQQRLSEALERAQLSELVFDQLSLPLHVKDHQLRYVLANKAYLESAGLTRERLIGCKADDFFKSGVMLDRITQSDLAVMRSGLAQEFEDELTKPDGAAMPALVRKGLTRTDQNREYLVTVFTDITRLKEKESQLKEALQMAELAKHILDNLGNPVVVKDSAHRYVMVNHAFSELYGLPISQIIGSTPDAIHEPERAGRILDITNEVLRTRQPIEQEGTFVRKDGKPLSLQNRHSYLRTREGEFTITILNDVTRLRRQETMLKAALDKAELAAAVLNQLTNPIIVKNAELTYVMANDAYCRLVERDRSSFLGRQVEEIFPFFDTAALNTRDRTALTTGEILEMDEILSFPGGREYASITRKSVATTKSGDRYVVTVLNDVSKLKERERALQEALRRAELAQLVLDTVPNPVSAKDAQFRYVLVNTAYSGLFNLDREALIGRTSHECLPTEAARIAENMDQAVLETGRHVRTEELIDRQAEGTFRAAISSKTLATTDNGDRYIVGVITDVTDLKQREHELQDAQRLAEERNLVLQQTKSRAEFDSLHDPLTGLPNRRYLDQRLQEWREGSREKELALLQIDLDRFKAINDTLGHAAGDYILRHVAQVLRENCAEDDFIARIGGDEFVVLRESTVAREELEFLADLLISELSRPVPYENELCRFGASIGIDIGIASMGEDISSQPSDPARLMMNADIALYRAKRQGRGRFTFFSRDLQKEIERTKRISDDILDGLEKGEFFPVYQPQFDAKSLELIGVEALARWKHPVLGVLSPPSFLAAAKELGAADQIDQTILETALEDMRRWDRQNAPIPRIAVNVSAQRVANPFLINLLKKLYIPNGRMAFEVHESTMLDHTNEELKARIREIADLGIDIEIDNFGTGQSSFLGMWSASPRRVKIDRELVHPIARSEDHRKLLQAVIDMGRSINLEVVSEGVETMQHVKMLRDMGCDVLQGYALARPMTSKELVEFSLVNQRLAARG</sequence>
<feature type="domain" description="PAC" evidence="2">
    <location>
        <begin position="480"/>
        <end position="531"/>
    </location>
</feature>
<dbReference type="SUPFAM" id="SSF141868">
    <property type="entry name" value="EAL domain-like"/>
    <property type="match status" value="1"/>
</dbReference>
<dbReference type="Gene3D" id="3.20.20.450">
    <property type="entry name" value="EAL domain"/>
    <property type="match status" value="1"/>
</dbReference>
<dbReference type="Proteomes" id="UP000605148">
    <property type="component" value="Unassembled WGS sequence"/>
</dbReference>
<dbReference type="InterPro" id="IPR035919">
    <property type="entry name" value="EAL_sf"/>
</dbReference>
<accession>A0A916TLB7</accession>
<reference evidence="5" key="1">
    <citation type="journal article" date="2014" name="Int. J. Syst. Evol. Microbiol.">
        <title>Complete genome sequence of Corynebacterium casei LMG S-19264T (=DSM 44701T), isolated from a smear-ripened cheese.</title>
        <authorList>
            <consortium name="US DOE Joint Genome Institute (JGI-PGF)"/>
            <person name="Walter F."/>
            <person name="Albersmeier A."/>
            <person name="Kalinowski J."/>
            <person name="Ruckert C."/>
        </authorList>
    </citation>
    <scope>NUCLEOTIDE SEQUENCE</scope>
    <source>
        <strain evidence="5">CGMCC 1.12426</strain>
    </source>
</reference>
<feature type="domain" description="PAS" evidence="1">
    <location>
        <begin position="790"/>
        <end position="859"/>
    </location>
</feature>
<dbReference type="PANTHER" id="PTHR44757:SF2">
    <property type="entry name" value="BIOFILM ARCHITECTURE MAINTENANCE PROTEIN MBAA"/>
    <property type="match status" value="1"/>
</dbReference>
<dbReference type="InterPro" id="IPR000160">
    <property type="entry name" value="GGDEF_dom"/>
</dbReference>
<dbReference type="NCBIfam" id="TIGR00254">
    <property type="entry name" value="GGDEF"/>
    <property type="match status" value="1"/>
</dbReference>
<dbReference type="SUPFAM" id="SSF55073">
    <property type="entry name" value="Nucleotide cyclase"/>
    <property type="match status" value="1"/>
</dbReference>
<dbReference type="SUPFAM" id="SSF55785">
    <property type="entry name" value="PYP-like sensor domain (PAS domain)"/>
    <property type="match status" value="6"/>
</dbReference>
<evidence type="ECO:0000259" key="1">
    <source>
        <dbReference type="PROSITE" id="PS50112"/>
    </source>
</evidence>
<feature type="domain" description="PAS" evidence="1">
    <location>
        <begin position="278"/>
        <end position="348"/>
    </location>
</feature>
<dbReference type="InterPro" id="IPR000014">
    <property type="entry name" value="PAS"/>
</dbReference>
<dbReference type="EMBL" id="BMFA01000005">
    <property type="protein sequence ID" value="GGB47011.1"/>
    <property type="molecule type" value="Genomic_DNA"/>
</dbReference>
<keyword evidence="6" id="KW-1185">Reference proteome</keyword>
<name>A0A916TLB7_9HYPH</name>
<dbReference type="CDD" id="cd01948">
    <property type="entry name" value="EAL"/>
    <property type="match status" value="1"/>
</dbReference>
<dbReference type="PROSITE" id="PS50112">
    <property type="entry name" value="PAS"/>
    <property type="match status" value="3"/>
</dbReference>
<dbReference type="Pfam" id="PF00990">
    <property type="entry name" value="GGDEF"/>
    <property type="match status" value="1"/>
</dbReference>
<evidence type="ECO:0000313" key="5">
    <source>
        <dbReference type="EMBL" id="GGB47011.1"/>
    </source>
</evidence>
<feature type="domain" description="EAL" evidence="3">
    <location>
        <begin position="1116"/>
        <end position="1367"/>
    </location>
</feature>
<organism evidence="5 6">
    <name type="scientific">Roseibium aquae</name>
    <dbReference type="NCBI Taxonomy" id="1323746"/>
    <lineage>
        <taxon>Bacteria</taxon>
        <taxon>Pseudomonadati</taxon>
        <taxon>Pseudomonadota</taxon>
        <taxon>Alphaproteobacteria</taxon>
        <taxon>Hyphomicrobiales</taxon>
        <taxon>Stappiaceae</taxon>
        <taxon>Roseibium</taxon>
    </lineage>
</organism>
<evidence type="ECO:0000259" key="4">
    <source>
        <dbReference type="PROSITE" id="PS50887"/>
    </source>
</evidence>
<comment type="caution">
    <text evidence="5">The sequence shown here is derived from an EMBL/GenBank/DDBJ whole genome shotgun (WGS) entry which is preliminary data.</text>
</comment>
<reference evidence="5" key="2">
    <citation type="submission" date="2020-09" db="EMBL/GenBank/DDBJ databases">
        <authorList>
            <person name="Sun Q."/>
            <person name="Zhou Y."/>
        </authorList>
    </citation>
    <scope>NUCLEOTIDE SEQUENCE</scope>
    <source>
        <strain evidence="5">CGMCC 1.12426</strain>
    </source>
</reference>
<dbReference type="Pfam" id="PF00563">
    <property type="entry name" value="EAL"/>
    <property type="match status" value="1"/>
</dbReference>
<dbReference type="InterPro" id="IPR035965">
    <property type="entry name" value="PAS-like_dom_sf"/>
</dbReference>
<dbReference type="PROSITE" id="PS50883">
    <property type="entry name" value="EAL"/>
    <property type="match status" value="1"/>
</dbReference>
<protein>
    <recommendedName>
        <fullName evidence="7">PAS domain S-box-containing protein/diguanylate cyclase (GGDEF)-like protein</fullName>
    </recommendedName>
</protein>
<dbReference type="InterPro" id="IPR001633">
    <property type="entry name" value="EAL_dom"/>
</dbReference>
<proteinExistence type="predicted"/>
<evidence type="ECO:0000259" key="3">
    <source>
        <dbReference type="PROSITE" id="PS50883"/>
    </source>
</evidence>
<dbReference type="RefSeq" id="WP_150496011.1">
    <property type="nucleotide sequence ID" value="NZ_BMFA01000005.1"/>
</dbReference>
<dbReference type="PROSITE" id="PS50887">
    <property type="entry name" value="GGDEF"/>
    <property type="match status" value="1"/>
</dbReference>
<gene>
    <name evidence="5" type="ORF">GCM10011316_18930</name>
</gene>
<dbReference type="PANTHER" id="PTHR44757">
    <property type="entry name" value="DIGUANYLATE CYCLASE DGCP"/>
    <property type="match status" value="1"/>
</dbReference>
<dbReference type="InterPro" id="IPR029787">
    <property type="entry name" value="Nucleotide_cyclase"/>
</dbReference>
<dbReference type="Pfam" id="PF08448">
    <property type="entry name" value="PAS_4"/>
    <property type="match status" value="5"/>
</dbReference>
<dbReference type="SMART" id="SM00052">
    <property type="entry name" value="EAL"/>
    <property type="match status" value="1"/>
</dbReference>
<dbReference type="InterPro" id="IPR052155">
    <property type="entry name" value="Biofilm_reg_signaling"/>
</dbReference>
<dbReference type="Gene3D" id="3.30.450.20">
    <property type="entry name" value="PAS domain"/>
    <property type="match status" value="6"/>
</dbReference>
<dbReference type="CDD" id="cd01949">
    <property type="entry name" value="GGDEF"/>
    <property type="match status" value="1"/>
</dbReference>
<dbReference type="SMART" id="SM00267">
    <property type="entry name" value="GGDEF"/>
    <property type="match status" value="1"/>
</dbReference>
<dbReference type="InterPro" id="IPR043128">
    <property type="entry name" value="Rev_trsase/Diguanyl_cyclase"/>
</dbReference>
<dbReference type="OrthoDB" id="9814202at2"/>
<evidence type="ECO:0000259" key="2">
    <source>
        <dbReference type="PROSITE" id="PS50113"/>
    </source>
</evidence>
<dbReference type="CDD" id="cd00130">
    <property type="entry name" value="PAS"/>
    <property type="match status" value="4"/>
</dbReference>
<evidence type="ECO:0000313" key="6">
    <source>
        <dbReference type="Proteomes" id="UP000605148"/>
    </source>
</evidence>
<dbReference type="InterPro" id="IPR013656">
    <property type="entry name" value="PAS_4"/>
</dbReference>
<dbReference type="NCBIfam" id="TIGR00229">
    <property type="entry name" value="sensory_box"/>
    <property type="match status" value="5"/>
</dbReference>
<evidence type="ECO:0008006" key="7">
    <source>
        <dbReference type="Google" id="ProtNLM"/>
    </source>
</evidence>
<dbReference type="InterPro" id="IPR000700">
    <property type="entry name" value="PAS-assoc_C"/>
</dbReference>